<dbReference type="SUPFAM" id="SSF51735">
    <property type="entry name" value="NAD(P)-binding Rossmann-fold domains"/>
    <property type="match status" value="1"/>
</dbReference>
<dbReference type="EMBL" id="VUOB01000036">
    <property type="protein sequence ID" value="KAA2260458.1"/>
    <property type="molecule type" value="Genomic_DNA"/>
</dbReference>
<evidence type="ECO:0000313" key="3">
    <source>
        <dbReference type="Proteomes" id="UP000323454"/>
    </source>
</evidence>
<dbReference type="InterPro" id="IPR036291">
    <property type="entry name" value="NAD(P)-bd_dom_sf"/>
</dbReference>
<dbReference type="RefSeq" id="WP_149851182.1">
    <property type="nucleotide sequence ID" value="NZ_VUOB01000036.1"/>
</dbReference>
<proteinExistence type="predicted"/>
<gene>
    <name evidence="2" type="ORF">F0L68_20195</name>
</gene>
<evidence type="ECO:0000313" key="2">
    <source>
        <dbReference type="EMBL" id="KAA2260458.1"/>
    </source>
</evidence>
<reference evidence="2 3" key="2">
    <citation type="submission" date="2019-09" db="EMBL/GenBank/DDBJ databases">
        <authorList>
            <person name="Jin C."/>
        </authorList>
    </citation>
    <scope>NUCLEOTIDE SEQUENCE [LARGE SCALE GENOMIC DNA]</scope>
    <source>
        <strain evidence="2 3">AN110305</strain>
    </source>
</reference>
<reference evidence="2 3" key="1">
    <citation type="submission" date="2019-09" db="EMBL/GenBank/DDBJ databases">
        <title>Goodfellowia gen. nov., a new genus of the Pseudonocardineae related to Actinoalloteichus, containing Goodfellowia coeruleoviolacea gen. nov., comb. nov. gen. nov., comb. nov.</title>
        <authorList>
            <person name="Labeda D."/>
        </authorList>
    </citation>
    <scope>NUCLEOTIDE SEQUENCE [LARGE SCALE GENOMIC DNA]</scope>
    <source>
        <strain evidence="2 3">AN110305</strain>
    </source>
</reference>
<protein>
    <submittedName>
        <fullName evidence="2">NAD-dependent epimerase/dehydratase family protein</fullName>
    </submittedName>
</protein>
<evidence type="ECO:0000259" key="1">
    <source>
        <dbReference type="Pfam" id="PF01370"/>
    </source>
</evidence>
<organism evidence="2 3">
    <name type="scientific">Solihabitans fulvus</name>
    <dbReference type="NCBI Taxonomy" id="1892852"/>
    <lineage>
        <taxon>Bacteria</taxon>
        <taxon>Bacillati</taxon>
        <taxon>Actinomycetota</taxon>
        <taxon>Actinomycetes</taxon>
        <taxon>Pseudonocardiales</taxon>
        <taxon>Pseudonocardiaceae</taxon>
        <taxon>Solihabitans</taxon>
    </lineage>
</organism>
<dbReference type="Proteomes" id="UP000323454">
    <property type="component" value="Unassembled WGS sequence"/>
</dbReference>
<name>A0A5B2X9Y3_9PSEU</name>
<feature type="domain" description="NAD-dependent epimerase/dehydratase" evidence="1">
    <location>
        <begin position="8"/>
        <end position="207"/>
    </location>
</feature>
<keyword evidence="3" id="KW-1185">Reference proteome</keyword>
<sequence length="301" mass="32255">MSFHVVLGSGATGAATARLLADSGEQVRLITRRGTGPEHALIELVAADATDADRLTELVEGADTMTNCAAPPYHRWPAEFPSLAAALLTAAERTGVGYVMLGNTYGYGPVAGPSTEDLPMAPNSAKGRVRAAMWRDALAAHEAGRARVTEVRADTFLGVGALSNFNLMIAPHVLAGEPAWFPADPDAPRTWTCVDDVARALVTIGADERAWGRAWHVPSLHLSARHLADRLAELAGSPAATLHRMTDQELDAMFSTNEIMAELREMQYLLADPSMLDSTVTERTFGLRATQLDDVLKPYLA</sequence>
<dbReference type="AlphaFoldDB" id="A0A5B2X9Y3"/>
<dbReference type="Pfam" id="PF01370">
    <property type="entry name" value="Epimerase"/>
    <property type="match status" value="1"/>
</dbReference>
<dbReference type="Gene3D" id="3.40.50.720">
    <property type="entry name" value="NAD(P)-binding Rossmann-like Domain"/>
    <property type="match status" value="1"/>
</dbReference>
<comment type="caution">
    <text evidence="2">The sequence shown here is derived from an EMBL/GenBank/DDBJ whole genome shotgun (WGS) entry which is preliminary data.</text>
</comment>
<dbReference type="OrthoDB" id="8205493at2"/>
<dbReference type="InterPro" id="IPR001509">
    <property type="entry name" value="Epimerase_deHydtase"/>
</dbReference>
<accession>A0A5B2X9Y3</accession>